<dbReference type="RefSeq" id="XP_066666192.1">
    <property type="nucleotide sequence ID" value="XM_066814230.1"/>
</dbReference>
<gene>
    <name evidence="2" type="ORF">PG997_009915</name>
</gene>
<dbReference type="Proteomes" id="UP001433268">
    <property type="component" value="Unassembled WGS sequence"/>
</dbReference>
<dbReference type="EMBL" id="JAQQWN010000007">
    <property type="protein sequence ID" value="KAK8075252.1"/>
    <property type="molecule type" value="Genomic_DNA"/>
</dbReference>
<evidence type="ECO:0000313" key="3">
    <source>
        <dbReference type="Proteomes" id="UP001433268"/>
    </source>
</evidence>
<evidence type="ECO:0000256" key="1">
    <source>
        <dbReference type="SAM" id="Coils"/>
    </source>
</evidence>
<reference evidence="2 3" key="1">
    <citation type="submission" date="2023-01" db="EMBL/GenBank/DDBJ databases">
        <title>Analysis of 21 Apiospora genomes using comparative genomics revels a genus with tremendous synthesis potential of carbohydrate active enzymes and secondary metabolites.</title>
        <authorList>
            <person name="Sorensen T."/>
        </authorList>
    </citation>
    <scope>NUCLEOTIDE SEQUENCE [LARGE SCALE GENOMIC DNA]</scope>
    <source>
        <strain evidence="2 3">CBS 114990</strain>
    </source>
</reference>
<name>A0ABR1VVN1_9PEZI</name>
<organism evidence="2 3">
    <name type="scientific">Apiospora hydei</name>
    <dbReference type="NCBI Taxonomy" id="1337664"/>
    <lineage>
        <taxon>Eukaryota</taxon>
        <taxon>Fungi</taxon>
        <taxon>Dikarya</taxon>
        <taxon>Ascomycota</taxon>
        <taxon>Pezizomycotina</taxon>
        <taxon>Sordariomycetes</taxon>
        <taxon>Xylariomycetidae</taxon>
        <taxon>Amphisphaeriales</taxon>
        <taxon>Apiosporaceae</taxon>
        <taxon>Apiospora</taxon>
    </lineage>
</organism>
<keyword evidence="3" id="KW-1185">Reference proteome</keyword>
<proteinExistence type="predicted"/>
<dbReference type="GeneID" id="92047290"/>
<evidence type="ECO:0000313" key="2">
    <source>
        <dbReference type="EMBL" id="KAK8075252.1"/>
    </source>
</evidence>
<protein>
    <submittedName>
        <fullName evidence="2">Uncharacterized protein</fullName>
    </submittedName>
</protein>
<sequence length="492" mass="54314">MSTTLNAAAAVFNPQLSASLHNDICRRGWAGLAPDLNFEESTTTWWDTHGSECNATVASRLAPQLIQFLKQARIVRPDLHDQARSNFFFYLRGLASPNSLIPDWPVVDPEEPDASRYVILYHVTLLMSHPVGLVIDQHTLKGQVMQSLTIDDTIVEQSQRPWVPLQDILAAYLNMIDMGKITSEENPANKVDYTALDASERAAIIAGTWKPKVGPYESPWLLNPHSQAILDRSVAALENLLEAIEKRMPSSRAEPVSEVPLGTPVAEGAMGMASVAEKLISTNQASEHSFIVKFLRQVDGLLASARPDLRFVAPAVRGAGRRAAVPPILLFRGELRDGTTAVTTFPGGAWNPFASPYKERTAPFPSGLWIAEHKVDNPNYDNACRLLLPDRVVLAPPGRTTQHYAKTTDGFLLEQPGAKGEGLSAGLYQTSCNVFVGRHEVLLFHVLEHWVRRVEDGTWAVDEHGVAGGMEKWVEADESEAMAEKYRLPYTW</sequence>
<feature type="coiled-coil region" evidence="1">
    <location>
        <begin position="227"/>
        <end position="254"/>
    </location>
</feature>
<keyword evidence="1" id="KW-0175">Coiled coil</keyword>
<comment type="caution">
    <text evidence="2">The sequence shown here is derived from an EMBL/GenBank/DDBJ whole genome shotgun (WGS) entry which is preliminary data.</text>
</comment>
<accession>A0ABR1VVN1</accession>